<organism evidence="1 2">
    <name type="scientific">Filobasidium floriforme</name>
    <dbReference type="NCBI Taxonomy" id="5210"/>
    <lineage>
        <taxon>Eukaryota</taxon>
        <taxon>Fungi</taxon>
        <taxon>Dikarya</taxon>
        <taxon>Basidiomycota</taxon>
        <taxon>Agaricomycotina</taxon>
        <taxon>Tremellomycetes</taxon>
        <taxon>Filobasidiales</taxon>
        <taxon>Filobasidiaceae</taxon>
        <taxon>Filobasidium</taxon>
    </lineage>
</organism>
<name>A0A8K0JS79_9TREE</name>
<gene>
    <name evidence="1" type="ORF">FFLO_01031</name>
</gene>
<evidence type="ECO:0000313" key="1">
    <source>
        <dbReference type="EMBL" id="KAG7571067.1"/>
    </source>
</evidence>
<dbReference type="Proteomes" id="UP000812966">
    <property type="component" value="Unassembled WGS sequence"/>
</dbReference>
<proteinExistence type="predicted"/>
<evidence type="ECO:0000313" key="2">
    <source>
        <dbReference type="Proteomes" id="UP000812966"/>
    </source>
</evidence>
<dbReference type="EMBL" id="JABELV010000012">
    <property type="protein sequence ID" value="KAG7571067.1"/>
    <property type="molecule type" value="Genomic_DNA"/>
</dbReference>
<comment type="caution">
    <text evidence="1">The sequence shown here is derived from an EMBL/GenBank/DDBJ whole genome shotgun (WGS) entry which is preliminary data.</text>
</comment>
<protein>
    <submittedName>
        <fullName evidence="1">Uncharacterized protein</fullName>
    </submittedName>
</protein>
<dbReference type="AlphaFoldDB" id="A0A8K0JS79"/>
<keyword evidence="2" id="KW-1185">Reference proteome</keyword>
<reference evidence="1" key="1">
    <citation type="submission" date="2020-04" db="EMBL/GenBank/DDBJ databases">
        <title>Analysis of mating type loci in Filobasidium floriforme.</title>
        <authorList>
            <person name="Nowrousian M."/>
        </authorList>
    </citation>
    <scope>NUCLEOTIDE SEQUENCE</scope>
    <source>
        <strain evidence="1">CBS 6242</strain>
    </source>
</reference>
<sequence length="626" mass="69859">MLRLRISTAEIESSQHLKNQDEARAKFRWLSRTLLAACYLTFKIVRPAGSLGQESILSVYLIVHRISSGFSIAMKGSRRGRWVGSQIETQVYRLPHRFTMRQGLRWSLSGVETQNTTPSIASRSTFATSLPKTSVEISSAWRLDKSVADDPWMYELEEAMAEIDQEIEAAPRASAFGDPLLTASQRAAERPHDTSADIGTMHGGQDNSSQMRNTIGWIDEESSHQTQTAGQALLVDPKPFRCLWCNDKARHKSLEGFFAVFKLFEEGSRDTWRVTDIRNGRPAREALKPRACDAHKATLARLLLVLWDPVGVTHLGGHGDRERKDIRDPGPASLPTTEDLKWYDSTINPSQGSSVAADSTPTQGLSEIMAFDINIWHDDGIEGDCQQTEEVYDIPAIPLYEEMKLLPGQYAPDECLFCEKKGGTVDVGLSIWTLLLCTKTSQWFKPYLTDRTDEIEGAQEFRVCDKHREWISHPQILDSLREGPLYLGNGRGWFSILFQHVPGDSVVKMPQPSIEEADSIAKLSQCLTEEADSSEWTAPPTSVSLSKDGSESVSLVQSIATVADRGRYGNYHILRPLSGITYETGPKDQLRCSICSQPADLRKNILALLIPLESYVTILETCCIIP</sequence>
<accession>A0A8K0JS79</accession>